<organism evidence="7 8">
    <name type="scientific">Leadbetterella byssophila (strain DSM 17132 / JCM 16389 / KACC 11308 / NBRC 106382 / 4M15)</name>
    <dbReference type="NCBI Taxonomy" id="649349"/>
    <lineage>
        <taxon>Bacteria</taxon>
        <taxon>Pseudomonadati</taxon>
        <taxon>Bacteroidota</taxon>
        <taxon>Cytophagia</taxon>
        <taxon>Cytophagales</taxon>
        <taxon>Leadbetterellaceae</taxon>
        <taxon>Leadbetterella</taxon>
    </lineage>
</organism>
<accession>E4RW73</accession>
<keyword evidence="5" id="KW-0460">Magnesium</keyword>
<gene>
    <name evidence="7" type="ordered locus">Lbys_1394</name>
</gene>
<keyword evidence="8" id="KW-1185">Reference proteome</keyword>
<reference key="1">
    <citation type="submission" date="2010-11" db="EMBL/GenBank/DDBJ databases">
        <title>The complete genome of Leadbetterella byssophila DSM 17132.</title>
        <authorList>
            <consortium name="US DOE Joint Genome Institute (JGI-PGF)"/>
            <person name="Lucas S."/>
            <person name="Copeland A."/>
            <person name="Lapidus A."/>
            <person name="Glavina del Rio T."/>
            <person name="Dalin E."/>
            <person name="Tice H."/>
            <person name="Bruce D."/>
            <person name="Goodwin L."/>
            <person name="Pitluck S."/>
            <person name="Kyrpides N."/>
            <person name="Mavromatis K."/>
            <person name="Ivanova N."/>
            <person name="Teshima H."/>
            <person name="Brettin T."/>
            <person name="Detter J.C."/>
            <person name="Han C."/>
            <person name="Tapia R."/>
            <person name="Land M."/>
            <person name="Hauser L."/>
            <person name="Markowitz V."/>
            <person name="Cheng J.-F."/>
            <person name="Hugenholtz P."/>
            <person name="Woyke T."/>
            <person name="Wu D."/>
            <person name="Tindall B."/>
            <person name="Pomrenke H.G."/>
            <person name="Brambilla E."/>
            <person name="Klenk H.-P."/>
            <person name="Eisen J.A."/>
        </authorList>
    </citation>
    <scope>NUCLEOTIDE SEQUENCE [LARGE SCALE GENOMIC DNA]</scope>
    <source>
        <strain>DSM 17132</strain>
    </source>
</reference>
<comment type="similarity">
    <text evidence="2">Belongs to the Nudix hydrolase family.</text>
</comment>
<dbReference type="AlphaFoldDB" id="E4RW73"/>
<dbReference type="EMBL" id="CP002305">
    <property type="protein sequence ID" value="ADQ17108.1"/>
    <property type="molecule type" value="Genomic_DNA"/>
</dbReference>
<dbReference type="PANTHER" id="PTHR43758">
    <property type="entry name" value="7,8-DIHYDRO-8-OXOGUANINE TRIPHOSPHATASE"/>
    <property type="match status" value="1"/>
</dbReference>
<dbReference type="Gene3D" id="3.90.79.10">
    <property type="entry name" value="Nucleoside Triphosphate Pyrophosphohydrolase"/>
    <property type="match status" value="1"/>
</dbReference>
<dbReference type="InterPro" id="IPR020084">
    <property type="entry name" value="NUDIX_hydrolase_CS"/>
</dbReference>
<dbReference type="GO" id="GO:0046872">
    <property type="term" value="F:metal ion binding"/>
    <property type="evidence" value="ECO:0007669"/>
    <property type="project" value="UniProtKB-KW"/>
</dbReference>
<keyword evidence="3" id="KW-0479">Metal-binding</keyword>
<dbReference type="PROSITE" id="PS51462">
    <property type="entry name" value="NUDIX"/>
    <property type="match status" value="1"/>
</dbReference>
<proteinExistence type="inferred from homology"/>
<protein>
    <submittedName>
        <fullName evidence="7">NUDIX hydrolase</fullName>
    </submittedName>
</protein>
<dbReference type="eggNOG" id="COG1051">
    <property type="taxonomic scope" value="Bacteria"/>
</dbReference>
<evidence type="ECO:0000256" key="4">
    <source>
        <dbReference type="ARBA" id="ARBA00022801"/>
    </source>
</evidence>
<dbReference type="InterPro" id="IPR015797">
    <property type="entry name" value="NUDIX_hydrolase-like_dom_sf"/>
</dbReference>
<dbReference type="InterPro" id="IPR000086">
    <property type="entry name" value="NUDIX_hydrolase_dom"/>
</dbReference>
<evidence type="ECO:0000256" key="1">
    <source>
        <dbReference type="ARBA" id="ARBA00001946"/>
    </source>
</evidence>
<dbReference type="CDD" id="cd04690">
    <property type="entry name" value="NUDIX_Hydrolase"/>
    <property type="match status" value="1"/>
</dbReference>
<dbReference type="GO" id="GO:0008413">
    <property type="term" value="F:8-oxo-7,8-dihydroguanosine triphosphate pyrophosphatase activity"/>
    <property type="evidence" value="ECO:0007669"/>
    <property type="project" value="TreeGrafter"/>
</dbReference>
<name>E4RW73_LEAB4</name>
<dbReference type="RefSeq" id="WP_013408157.1">
    <property type="nucleotide sequence ID" value="NC_014655.1"/>
</dbReference>
<dbReference type="Pfam" id="PF00293">
    <property type="entry name" value="NUDIX"/>
    <property type="match status" value="1"/>
</dbReference>
<dbReference type="PROSITE" id="PS00893">
    <property type="entry name" value="NUDIX_BOX"/>
    <property type="match status" value="1"/>
</dbReference>
<evidence type="ECO:0000313" key="8">
    <source>
        <dbReference type="Proteomes" id="UP000007435"/>
    </source>
</evidence>
<dbReference type="PANTHER" id="PTHR43758:SF2">
    <property type="entry name" value="OXIDIZED PURINE NUCLEOSIDE TRIPHOSPHATE HYDROLASE"/>
    <property type="match status" value="1"/>
</dbReference>
<comment type="cofactor">
    <cofactor evidence="1">
        <name>Mg(2+)</name>
        <dbReference type="ChEBI" id="CHEBI:18420"/>
    </cofactor>
</comment>
<evidence type="ECO:0000313" key="7">
    <source>
        <dbReference type="EMBL" id="ADQ17108.1"/>
    </source>
</evidence>
<evidence type="ECO:0000256" key="3">
    <source>
        <dbReference type="ARBA" id="ARBA00022723"/>
    </source>
</evidence>
<keyword evidence="4 7" id="KW-0378">Hydrolase</keyword>
<dbReference type="STRING" id="649349.Lbys_1394"/>
<evidence type="ECO:0000256" key="5">
    <source>
        <dbReference type="ARBA" id="ARBA00022842"/>
    </source>
</evidence>
<sequence>MITTAGLLLIKDQKLLLAYSNNKKAYYLPGGKVDPGETTLEGLCREIKEELNLTLNPEWCTFYSHVQAMAYGEEPPRVMEQDCFLYPEVDGFEASAEIGDLKFFSTEEYAKEQIQVEGVKIIMDQLKRDGKMI</sequence>
<dbReference type="GO" id="GO:0042262">
    <property type="term" value="P:DNA protection"/>
    <property type="evidence" value="ECO:0007669"/>
    <property type="project" value="TreeGrafter"/>
</dbReference>
<dbReference type="HOGENOM" id="CLU_037162_13_3_10"/>
<feature type="domain" description="Nudix hydrolase" evidence="6">
    <location>
        <begin position="1"/>
        <end position="127"/>
    </location>
</feature>
<dbReference type="SUPFAM" id="SSF55811">
    <property type="entry name" value="Nudix"/>
    <property type="match status" value="1"/>
</dbReference>
<evidence type="ECO:0000256" key="2">
    <source>
        <dbReference type="ARBA" id="ARBA00005582"/>
    </source>
</evidence>
<dbReference type="GO" id="GO:0005737">
    <property type="term" value="C:cytoplasm"/>
    <property type="evidence" value="ECO:0007669"/>
    <property type="project" value="TreeGrafter"/>
</dbReference>
<dbReference type="KEGG" id="lby:Lbys_1394"/>
<dbReference type="OrthoDB" id="3532303at2"/>
<reference evidence="7 8" key="2">
    <citation type="journal article" date="2011" name="Stand. Genomic Sci.">
        <title>Complete genome sequence of Leadbetterella byssophila type strain (4M15).</title>
        <authorList>
            <person name="Abt B."/>
            <person name="Teshima H."/>
            <person name="Lucas S."/>
            <person name="Lapidus A."/>
            <person name="Del Rio T.G."/>
            <person name="Nolan M."/>
            <person name="Tice H."/>
            <person name="Cheng J.F."/>
            <person name="Pitluck S."/>
            <person name="Liolios K."/>
            <person name="Pagani I."/>
            <person name="Ivanova N."/>
            <person name="Mavromatis K."/>
            <person name="Pati A."/>
            <person name="Tapia R."/>
            <person name="Han C."/>
            <person name="Goodwin L."/>
            <person name="Chen A."/>
            <person name="Palaniappan K."/>
            <person name="Land M."/>
            <person name="Hauser L."/>
            <person name="Chang Y.J."/>
            <person name="Jeffries C.D."/>
            <person name="Rohde M."/>
            <person name="Goker M."/>
            <person name="Tindall B.J."/>
            <person name="Detter J.C."/>
            <person name="Woyke T."/>
            <person name="Bristow J."/>
            <person name="Eisen J.A."/>
            <person name="Markowitz V."/>
            <person name="Hugenholtz P."/>
            <person name="Klenk H.P."/>
            <person name="Kyrpides N.C."/>
        </authorList>
    </citation>
    <scope>NUCLEOTIDE SEQUENCE [LARGE SCALE GENOMIC DNA]</scope>
    <source>
        <strain evidence="8">DSM 17132 / JCM 16389 / KACC 11308 / NBRC 106382 / 4M15</strain>
    </source>
</reference>
<dbReference type="Proteomes" id="UP000007435">
    <property type="component" value="Chromosome"/>
</dbReference>
<evidence type="ECO:0000259" key="6">
    <source>
        <dbReference type="PROSITE" id="PS51462"/>
    </source>
</evidence>